<dbReference type="Gene3D" id="2.10.70.10">
    <property type="entry name" value="Complement Module, domain 1"/>
    <property type="match status" value="7"/>
</dbReference>
<accession>A0A443SW84</accession>
<proteinExistence type="predicted"/>
<dbReference type="CDD" id="cd00033">
    <property type="entry name" value="CCP"/>
    <property type="match status" value="7"/>
</dbReference>
<dbReference type="SUPFAM" id="SSF57535">
    <property type="entry name" value="Complement control module/SCR domain"/>
    <property type="match status" value="7"/>
</dbReference>
<dbReference type="AlphaFoldDB" id="A0A443SW84"/>
<comment type="caution">
    <text evidence="4">Lacks conserved residue(s) required for the propagation of feature annotation.</text>
</comment>
<evidence type="ECO:0000256" key="1">
    <source>
        <dbReference type="ARBA" id="ARBA00022729"/>
    </source>
</evidence>
<keyword evidence="3 4" id="KW-1015">Disulfide bond</keyword>
<feature type="domain" description="Sushi" evidence="7">
    <location>
        <begin position="143"/>
        <end position="202"/>
    </location>
</feature>
<protein>
    <submittedName>
        <fullName evidence="8">P-selectin-like protein</fullName>
    </submittedName>
</protein>
<keyword evidence="8" id="KW-0430">Lectin</keyword>
<feature type="region of interest" description="Disordered" evidence="5">
    <location>
        <begin position="465"/>
        <end position="503"/>
    </location>
</feature>
<organism evidence="8 9">
    <name type="scientific">Leptotrombidium deliense</name>
    <dbReference type="NCBI Taxonomy" id="299467"/>
    <lineage>
        <taxon>Eukaryota</taxon>
        <taxon>Metazoa</taxon>
        <taxon>Ecdysozoa</taxon>
        <taxon>Arthropoda</taxon>
        <taxon>Chelicerata</taxon>
        <taxon>Arachnida</taxon>
        <taxon>Acari</taxon>
        <taxon>Acariformes</taxon>
        <taxon>Trombidiformes</taxon>
        <taxon>Prostigmata</taxon>
        <taxon>Anystina</taxon>
        <taxon>Parasitengona</taxon>
        <taxon>Trombiculoidea</taxon>
        <taxon>Trombiculidae</taxon>
        <taxon>Leptotrombidium</taxon>
    </lineage>
</organism>
<dbReference type="STRING" id="299467.A0A443SW84"/>
<evidence type="ECO:0000256" key="5">
    <source>
        <dbReference type="SAM" id="MobiDB-lite"/>
    </source>
</evidence>
<dbReference type="SMART" id="SM00032">
    <property type="entry name" value="CCP"/>
    <property type="match status" value="7"/>
</dbReference>
<evidence type="ECO:0000256" key="4">
    <source>
        <dbReference type="PROSITE-ProRule" id="PRU00302"/>
    </source>
</evidence>
<dbReference type="InterPro" id="IPR051277">
    <property type="entry name" value="SEZ6_CSMD_C4BPB_Regulators"/>
</dbReference>
<feature type="disulfide bond" evidence="4">
    <location>
        <begin position="173"/>
        <end position="200"/>
    </location>
</feature>
<dbReference type="PANTHER" id="PTHR45656">
    <property type="entry name" value="PROTEIN CBR-CLEC-78"/>
    <property type="match status" value="1"/>
</dbReference>
<feature type="chain" id="PRO_5019494304" evidence="6">
    <location>
        <begin position="22"/>
        <end position="503"/>
    </location>
</feature>
<sequence>MRFGFILIILLRLFTFKTCNACPPIQPPPYGSLVRVCGTQIDDNCFIDCEPGYDIIGSCYRVCLKDNTWSGIDTQCINPSVSCEPLTPPENGEFVFGCQHFAGVVCESRCKMGYTLTGKSKTLCLKNGTWSEKLPTCLSSTSNACPPVTAPTHGGITKATCGNSIGTVCEFYCNPGFQLNGQTSIKCLASNTWSSSVPTCVKSDTKTPVCPQITAPENGGFKGQCQTPATIGQTCTIECNAGYLLTGSPTIVCRKDAKWSDSPICVLKATCSVLNPPINGLITGQCSPGIVGRSCIFTCKKGFEMLGVSKLVCENSFKWSSPVPKCVVGCPSLLANVPANGNFKGHCGPGIIGEQCTVVCDDGYSNLGSSSIRCNENKQWDGPVPQCQRNACVTLIAPRGGLFINQCVGCPKSCVGTAGQTCTLICSQGYTMQGTPSTVCQSSTRHWKPIPATCRANASLMKSLSSSSTCKPGSNKGCETKFRDASGSKLKDLQSRSKKKKAK</sequence>
<feature type="domain" description="Sushi" evidence="7">
    <location>
        <begin position="269"/>
        <end position="326"/>
    </location>
</feature>
<dbReference type="EMBL" id="NCKV01000069">
    <property type="protein sequence ID" value="RWS31764.1"/>
    <property type="molecule type" value="Genomic_DNA"/>
</dbReference>
<feature type="domain" description="Sushi" evidence="7">
    <location>
        <begin position="390"/>
        <end position="456"/>
    </location>
</feature>
<feature type="disulfide bond" evidence="4">
    <location>
        <begin position="210"/>
        <end position="253"/>
    </location>
</feature>
<evidence type="ECO:0000256" key="6">
    <source>
        <dbReference type="SAM" id="SignalP"/>
    </source>
</evidence>
<feature type="disulfide bond" evidence="4">
    <location>
        <begin position="110"/>
        <end position="137"/>
    </location>
</feature>
<dbReference type="VEuPathDB" id="VectorBase:LDEU000276"/>
<keyword evidence="1 6" id="KW-0732">Signal</keyword>
<reference evidence="8 9" key="1">
    <citation type="journal article" date="2018" name="Gigascience">
        <title>Genomes of trombidid mites reveal novel predicted allergens and laterally-transferred genes associated with secondary metabolism.</title>
        <authorList>
            <person name="Dong X."/>
            <person name="Chaisiri K."/>
            <person name="Xia D."/>
            <person name="Armstrong S.D."/>
            <person name="Fang Y."/>
            <person name="Donnelly M.J."/>
            <person name="Kadowaki T."/>
            <person name="McGarry J.W."/>
            <person name="Darby A.C."/>
            <person name="Makepeace B.L."/>
        </authorList>
    </citation>
    <scope>NUCLEOTIDE SEQUENCE [LARGE SCALE GENOMIC DNA]</scope>
    <source>
        <strain evidence="8">UoL-UT</strain>
    </source>
</reference>
<dbReference type="InterPro" id="IPR000436">
    <property type="entry name" value="Sushi_SCR_CCP_dom"/>
</dbReference>
<dbReference type="GO" id="GO:0030246">
    <property type="term" value="F:carbohydrate binding"/>
    <property type="evidence" value="ECO:0007669"/>
    <property type="project" value="UniProtKB-KW"/>
</dbReference>
<evidence type="ECO:0000256" key="2">
    <source>
        <dbReference type="ARBA" id="ARBA00022737"/>
    </source>
</evidence>
<feature type="disulfide bond" evidence="4">
    <location>
        <begin position="49"/>
        <end position="76"/>
    </location>
</feature>
<feature type="disulfide bond" evidence="4">
    <location>
        <begin position="360"/>
        <end position="387"/>
    </location>
</feature>
<dbReference type="InterPro" id="IPR035976">
    <property type="entry name" value="Sushi/SCR/CCP_sf"/>
</dbReference>
<feature type="domain" description="Sushi" evidence="7">
    <location>
        <begin position="328"/>
        <end position="389"/>
    </location>
</feature>
<keyword evidence="9" id="KW-1185">Reference proteome</keyword>
<feature type="domain" description="Sushi" evidence="7">
    <location>
        <begin position="20"/>
        <end position="78"/>
    </location>
</feature>
<dbReference type="Proteomes" id="UP000288716">
    <property type="component" value="Unassembled WGS sequence"/>
</dbReference>
<dbReference type="PROSITE" id="PS50923">
    <property type="entry name" value="SUSHI"/>
    <property type="match status" value="7"/>
</dbReference>
<comment type="caution">
    <text evidence="8">The sequence shown here is derived from an EMBL/GenBank/DDBJ whole genome shotgun (WGS) entry which is preliminary data.</text>
</comment>
<gene>
    <name evidence="8" type="ORF">B4U80_10335</name>
</gene>
<dbReference type="PANTHER" id="PTHR45656:SF4">
    <property type="entry name" value="PROTEIN CBR-CLEC-78"/>
    <property type="match status" value="1"/>
</dbReference>
<keyword evidence="2" id="KW-0677">Repeat</keyword>
<keyword evidence="4" id="KW-0768">Sushi</keyword>
<feature type="disulfide bond" evidence="4">
    <location>
        <begin position="299"/>
        <end position="326"/>
    </location>
</feature>
<feature type="domain" description="Sushi" evidence="7">
    <location>
        <begin position="81"/>
        <end position="139"/>
    </location>
</feature>
<evidence type="ECO:0000313" key="8">
    <source>
        <dbReference type="EMBL" id="RWS31764.1"/>
    </source>
</evidence>
<name>A0A443SW84_9ACAR</name>
<dbReference type="OrthoDB" id="6493906at2759"/>
<feature type="domain" description="Sushi" evidence="7">
    <location>
        <begin position="208"/>
        <end position="267"/>
    </location>
</feature>
<feature type="compositionally biased region" description="Basic and acidic residues" evidence="5">
    <location>
        <begin position="478"/>
        <end position="495"/>
    </location>
</feature>
<dbReference type="Pfam" id="PF00084">
    <property type="entry name" value="Sushi"/>
    <property type="match status" value="7"/>
</dbReference>
<evidence type="ECO:0000313" key="9">
    <source>
        <dbReference type="Proteomes" id="UP000288716"/>
    </source>
</evidence>
<evidence type="ECO:0000259" key="7">
    <source>
        <dbReference type="PROSITE" id="PS50923"/>
    </source>
</evidence>
<feature type="signal peptide" evidence="6">
    <location>
        <begin position="1"/>
        <end position="21"/>
    </location>
</feature>
<evidence type="ECO:0000256" key="3">
    <source>
        <dbReference type="ARBA" id="ARBA00023157"/>
    </source>
</evidence>